<comment type="caution">
    <text evidence="1">The sequence shown here is derived from an EMBL/GenBank/DDBJ whole genome shotgun (WGS) entry which is preliminary data.</text>
</comment>
<reference evidence="1 2" key="1">
    <citation type="submission" date="2024-02" db="EMBL/GenBank/DDBJ databases">
        <authorList>
            <person name="Chen Y."/>
            <person name="Shah S."/>
            <person name="Dougan E. K."/>
            <person name="Thang M."/>
            <person name="Chan C."/>
        </authorList>
    </citation>
    <scope>NUCLEOTIDE SEQUENCE [LARGE SCALE GENOMIC DNA]</scope>
</reference>
<gene>
    <name evidence="1" type="ORF">CCMP2556_LOCUS646</name>
</gene>
<evidence type="ECO:0000313" key="2">
    <source>
        <dbReference type="Proteomes" id="UP001642484"/>
    </source>
</evidence>
<dbReference type="Proteomes" id="UP001642484">
    <property type="component" value="Unassembled WGS sequence"/>
</dbReference>
<sequence>MNGTEKDRPDKLLCLQSEGSAMISGVLAQDLVANDVLFRYCRKNPLAIHCFQDNYQKLPATAGHFQFLPPSIPLVPLLENICNDMADANDNGAITCSPFNAFLEEVDHAVHVFLSLLNEIDLNAKA</sequence>
<keyword evidence="2" id="KW-1185">Reference proteome</keyword>
<evidence type="ECO:0000313" key="1">
    <source>
        <dbReference type="EMBL" id="CAK8986840.1"/>
    </source>
</evidence>
<dbReference type="EMBL" id="CAXAMN010000181">
    <property type="protein sequence ID" value="CAK8986840.1"/>
    <property type="molecule type" value="Genomic_DNA"/>
</dbReference>
<name>A0ABP0HDD2_9DINO</name>
<protein>
    <submittedName>
        <fullName evidence="1">Uncharacterized protein</fullName>
    </submittedName>
</protein>
<accession>A0ABP0HDD2</accession>
<organism evidence="1 2">
    <name type="scientific">Durusdinium trenchii</name>
    <dbReference type="NCBI Taxonomy" id="1381693"/>
    <lineage>
        <taxon>Eukaryota</taxon>
        <taxon>Sar</taxon>
        <taxon>Alveolata</taxon>
        <taxon>Dinophyceae</taxon>
        <taxon>Suessiales</taxon>
        <taxon>Symbiodiniaceae</taxon>
        <taxon>Durusdinium</taxon>
    </lineage>
</organism>
<proteinExistence type="predicted"/>